<evidence type="ECO:0000313" key="4">
    <source>
        <dbReference type="Proteomes" id="UP000626109"/>
    </source>
</evidence>
<feature type="domain" description="CBM1" evidence="2">
    <location>
        <begin position="347"/>
        <end position="383"/>
    </location>
</feature>
<reference evidence="3" key="1">
    <citation type="submission" date="2021-02" db="EMBL/GenBank/DDBJ databases">
        <authorList>
            <person name="Dougan E. K."/>
            <person name="Rhodes N."/>
            <person name="Thang M."/>
            <person name="Chan C."/>
        </authorList>
    </citation>
    <scope>NUCLEOTIDE SEQUENCE</scope>
</reference>
<dbReference type="GO" id="GO:0005576">
    <property type="term" value="C:extracellular region"/>
    <property type="evidence" value="ECO:0007669"/>
    <property type="project" value="InterPro"/>
</dbReference>
<keyword evidence="1" id="KW-0732">Signal</keyword>
<dbReference type="InterPro" id="IPR004302">
    <property type="entry name" value="Cellulose/chitin-bd_N"/>
</dbReference>
<comment type="caution">
    <text evidence="3">The sequence shown here is derived from an EMBL/GenBank/DDBJ whole genome shotgun (WGS) entry which is preliminary data.</text>
</comment>
<dbReference type="Pfam" id="PF03067">
    <property type="entry name" value="LPMO_10"/>
    <property type="match status" value="1"/>
</dbReference>
<proteinExistence type="predicted"/>
<protein>
    <recommendedName>
        <fullName evidence="2">CBM1 domain-containing protein</fullName>
    </recommendedName>
</protein>
<dbReference type="InterPro" id="IPR000254">
    <property type="entry name" value="CBD"/>
</dbReference>
<evidence type="ECO:0000313" key="3">
    <source>
        <dbReference type="EMBL" id="CAE8715744.1"/>
    </source>
</evidence>
<dbReference type="SUPFAM" id="SSF57180">
    <property type="entry name" value="Cellulose-binding domain"/>
    <property type="match status" value="1"/>
</dbReference>
<gene>
    <name evidence="3" type="ORF">PGLA2088_LOCUS38738</name>
</gene>
<dbReference type="Pfam" id="PF00734">
    <property type="entry name" value="CBM_1"/>
    <property type="match status" value="1"/>
</dbReference>
<dbReference type="AlphaFoldDB" id="A0A813KYG7"/>
<dbReference type="EMBL" id="CAJNNW010032852">
    <property type="protein sequence ID" value="CAE8715744.1"/>
    <property type="molecule type" value="Genomic_DNA"/>
</dbReference>
<name>A0A813KYG7_POLGL</name>
<organism evidence="3 4">
    <name type="scientific">Polarella glacialis</name>
    <name type="common">Dinoflagellate</name>
    <dbReference type="NCBI Taxonomy" id="89957"/>
    <lineage>
        <taxon>Eukaryota</taxon>
        <taxon>Sar</taxon>
        <taxon>Alveolata</taxon>
        <taxon>Dinophyceae</taxon>
        <taxon>Suessiales</taxon>
        <taxon>Suessiaceae</taxon>
        <taxon>Polarella</taxon>
    </lineage>
</organism>
<dbReference type="Proteomes" id="UP000626109">
    <property type="component" value="Unassembled WGS sequence"/>
</dbReference>
<dbReference type="InterPro" id="IPR035971">
    <property type="entry name" value="CBD_sf"/>
</dbReference>
<dbReference type="SMART" id="SM00236">
    <property type="entry name" value="fCBD"/>
    <property type="match status" value="1"/>
</dbReference>
<accession>A0A813KYG7</accession>
<evidence type="ECO:0000259" key="2">
    <source>
        <dbReference type="PROSITE" id="PS51164"/>
    </source>
</evidence>
<sequence length="384" mass="40796">MLGNLSVLCAPILAVAAFVVPTLLFPTAVLGHSYLALPASRNLLRYEAGAEKCPHCLNSGGPDNVKSRGGGVWPSRLAPGSHGLCGDPAQGKPNPDSLAGEVHLLPGPISATYRPGDIAEFHVSVSAHHKGHYEFRVCNRALDGRSLLDAAEGQACLDSWLLERAPPAADCIPDDSRGDCQPIDPRHPERWYLPPPRPGTLVAGPNFTDDQALEYPVGTEVHVMQFKIPEGLSCSHCTLQWYAATNNNCVYDGDYLPYFRTLQSLGWDTEQWAPHSLADWATCEKRCCGPTGSGAYGEESWNCADIAVLAGDGSTAQTTAPPVIPVPTTTAGTTETTTTTATGRQGACVAAWGKCGGMGWDGPTCCVGGYTCVVDNRWYSQCVP</sequence>
<dbReference type="PROSITE" id="PS51164">
    <property type="entry name" value="CBM1_2"/>
    <property type="match status" value="1"/>
</dbReference>
<dbReference type="GO" id="GO:0030248">
    <property type="term" value="F:cellulose binding"/>
    <property type="evidence" value="ECO:0007669"/>
    <property type="project" value="InterPro"/>
</dbReference>
<dbReference type="PROSITE" id="PS00562">
    <property type="entry name" value="CBM1_1"/>
    <property type="match status" value="1"/>
</dbReference>
<evidence type="ECO:0000256" key="1">
    <source>
        <dbReference type="ARBA" id="ARBA00022729"/>
    </source>
</evidence>
<dbReference type="GO" id="GO:0005975">
    <property type="term" value="P:carbohydrate metabolic process"/>
    <property type="evidence" value="ECO:0007669"/>
    <property type="project" value="InterPro"/>
</dbReference>